<feature type="chain" id="PRO_5042865481" evidence="4">
    <location>
        <begin position="26"/>
        <end position="244"/>
    </location>
</feature>
<reference evidence="5 6" key="1">
    <citation type="submission" date="2023-10" db="EMBL/GenBank/DDBJ databases">
        <title>Chromosome-scale genome assembly provides insights into flower coloration mechanisms of Canna indica.</title>
        <authorList>
            <person name="Li C."/>
        </authorList>
    </citation>
    <scope>NUCLEOTIDE SEQUENCE [LARGE SCALE GENOMIC DNA]</scope>
    <source>
        <tissue evidence="5">Flower</tissue>
    </source>
</reference>
<keyword evidence="1 4" id="KW-0732">Signal</keyword>
<evidence type="ECO:0000256" key="2">
    <source>
        <dbReference type="ARBA" id="ARBA00023180"/>
    </source>
</evidence>
<protein>
    <submittedName>
        <fullName evidence="5">Acid phosphatase 1-like</fullName>
    </submittedName>
</protein>
<dbReference type="PANTHER" id="PTHR31284:SF9">
    <property type="entry name" value="HAD SUPERFAMILY, SUBFAMILY IIIB ACID PHOSPHATASE"/>
    <property type="match status" value="1"/>
</dbReference>
<dbReference type="PIRSF" id="PIRSF002674">
    <property type="entry name" value="VSP"/>
    <property type="match status" value="1"/>
</dbReference>
<dbReference type="CDD" id="cd07535">
    <property type="entry name" value="HAD_VSP"/>
    <property type="match status" value="1"/>
</dbReference>
<dbReference type="Pfam" id="PF03767">
    <property type="entry name" value="Acid_phosphat_B"/>
    <property type="match status" value="1"/>
</dbReference>
<organism evidence="5 6">
    <name type="scientific">Canna indica</name>
    <name type="common">Indian-shot</name>
    <dbReference type="NCBI Taxonomy" id="4628"/>
    <lineage>
        <taxon>Eukaryota</taxon>
        <taxon>Viridiplantae</taxon>
        <taxon>Streptophyta</taxon>
        <taxon>Embryophyta</taxon>
        <taxon>Tracheophyta</taxon>
        <taxon>Spermatophyta</taxon>
        <taxon>Magnoliopsida</taxon>
        <taxon>Liliopsida</taxon>
        <taxon>Zingiberales</taxon>
        <taxon>Cannaceae</taxon>
        <taxon>Canna</taxon>
    </lineage>
</organism>
<dbReference type="InterPro" id="IPR036412">
    <property type="entry name" value="HAD-like_sf"/>
</dbReference>
<dbReference type="NCBIfam" id="TIGR01675">
    <property type="entry name" value="plant-AP"/>
    <property type="match status" value="1"/>
</dbReference>
<keyword evidence="6" id="KW-1185">Reference proteome</keyword>
<evidence type="ECO:0000256" key="3">
    <source>
        <dbReference type="PIRNR" id="PIRNR002674"/>
    </source>
</evidence>
<accession>A0AAQ3JUC8</accession>
<gene>
    <name evidence="5" type="ORF">Cni_G03315</name>
</gene>
<dbReference type="InterPro" id="IPR005519">
    <property type="entry name" value="Acid_phosphat_B-like"/>
</dbReference>
<comment type="similarity">
    <text evidence="3">Belongs to the APS1/VSP family.</text>
</comment>
<evidence type="ECO:0000313" key="6">
    <source>
        <dbReference type="Proteomes" id="UP001327560"/>
    </source>
</evidence>
<feature type="signal peptide" evidence="4">
    <location>
        <begin position="1"/>
        <end position="25"/>
    </location>
</feature>
<dbReference type="SUPFAM" id="SSF56784">
    <property type="entry name" value="HAD-like"/>
    <property type="match status" value="1"/>
</dbReference>
<evidence type="ECO:0000256" key="4">
    <source>
        <dbReference type="SAM" id="SignalP"/>
    </source>
</evidence>
<dbReference type="Proteomes" id="UP001327560">
    <property type="component" value="Chromosome 1"/>
</dbReference>
<dbReference type="PANTHER" id="PTHR31284">
    <property type="entry name" value="ACID PHOSPHATASE-LIKE PROTEIN"/>
    <property type="match status" value="1"/>
</dbReference>
<sequence length="244" mass="27471">MAVAVAWRAAMLLVLAGLFVRAMAAASMSCCLSWRFAVEANNARAWPAVPPRCVRYVEDYMLGGQYKRDLDAVMEQILIYLNQTVAGSDGLDAWVLDIDDTCLSNLVYYRDKHYGGDPFDPLGFKSWAQKGVCPSIPAVLQLYKRLIEKRFKVFLITGRDEEVFSSSTSQNLHEQGFTGHERLIMRNPTYRGQGAAAFKSAIRKSLMAEGYRIRGNVGDQWSDLLGDYTGDRIFKIPNPMYFVP</sequence>
<evidence type="ECO:0000256" key="1">
    <source>
        <dbReference type="ARBA" id="ARBA00022729"/>
    </source>
</evidence>
<name>A0AAQ3JUC8_9LILI</name>
<dbReference type="InterPro" id="IPR014403">
    <property type="entry name" value="APS1/VSP"/>
</dbReference>
<proteinExistence type="inferred from homology"/>
<dbReference type="Gene3D" id="3.40.50.1000">
    <property type="entry name" value="HAD superfamily/HAD-like"/>
    <property type="match status" value="1"/>
</dbReference>
<dbReference type="InterPro" id="IPR010028">
    <property type="entry name" value="Acid_phosphatase_pln"/>
</dbReference>
<dbReference type="InterPro" id="IPR023214">
    <property type="entry name" value="HAD_sf"/>
</dbReference>
<dbReference type="GO" id="GO:0003993">
    <property type="term" value="F:acid phosphatase activity"/>
    <property type="evidence" value="ECO:0007669"/>
    <property type="project" value="InterPro"/>
</dbReference>
<dbReference type="AlphaFoldDB" id="A0AAQ3JUC8"/>
<evidence type="ECO:0000313" key="5">
    <source>
        <dbReference type="EMBL" id="WOK94610.1"/>
    </source>
</evidence>
<keyword evidence="2" id="KW-0325">Glycoprotein</keyword>
<dbReference type="EMBL" id="CP136890">
    <property type="protein sequence ID" value="WOK94610.1"/>
    <property type="molecule type" value="Genomic_DNA"/>
</dbReference>